<gene>
    <name evidence="1" type="ORF">GCM10023210_33360</name>
</gene>
<dbReference type="EMBL" id="BAABHX010000006">
    <property type="protein sequence ID" value="GAA5097878.1"/>
    <property type="molecule type" value="Genomic_DNA"/>
</dbReference>
<sequence length="85" mass="9679">MFYKLNSLIWDKIKTDSEKLNKKLIIMKNLKKLSRENLRSVQGGYTPECLASMQSFDCQLEPGPGLTYMSVPGCPAAVKRYCVFL</sequence>
<accession>A0ABP9MN72</accession>
<name>A0ABP9MN72_9FLAO</name>
<dbReference type="NCBIfam" id="NF047798">
    <property type="entry name" value="leader_Chryseo"/>
    <property type="match status" value="1"/>
</dbReference>
<comment type="caution">
    <text evidence="1">The sequence shown here is derived from an EMBL/GenBank/DDBJ whole genome shotgun (WGS) entry which is preliminary data.</text>
</comment>
<evidence type="ECO:0000313" key="1">
    <source>
        <dbReference type="EMBL" id="GAA5097878.1"/>
    </source>
</evidence>
<proteinExistence type="predicted"/>
<evidence type="ECO:0000313" key="2">
    <source>
        <dbReference type="Proteomes" id="UP001500353"/>
    </source>
</evidence>
<organism evidence="1 2">
    <name type="scientific">Chryseobacterium ginsengisoli</name>
    <dbReference type="NCBI Taxonomy" id="363853"/>
    <lineage>
        <taxon>Bacteria</taxon>
        <taxon>Pseudomonadati</taxon>
        <taxon>Bacteroidota</taxon>
        <taxon>Flavobacteriia</taxon>
        <taxon>Flavobacteriales</taxon>
        <taxon>Weeksellaceae</taxon>
        <taxon>Chryseobacterium group</taxon>
        <taxon>Chryseobacterium</taxon>
    </lineage>
</organism>
<reference evidence="2" key="1">
    <citation type="journal article" date="2019" name="Int. J. Syst. Evol. Microbiol.">
        <title>The Global Catalogue of Microorganisms (GCM) 10K type strain sequencing project: providing services to taxonomists for standard genome sequencing and annotation.</title>
        <authorList>
            <consortium name="The Broad Institute Genomics Platform"/>
            <consortium name="The Broad Institute Genome Sequencing Center for Infectious Disease"/>
            <person name="Wu L."/>
            <person name="Ma J."/>
        </authorList>
    </citation>
    <scope>NUCLEOTIDE SEQUENCE [LARGE SCALE GENOMIC DNA]</scope>
    <source>
        <strain evidence="2">JCM 18019</strain>
    </source>
</reference>
<dbReference type="Proteomes" id="UP001500353">
    <property type="component" value="Unassembled WGS sequence"/>
</dbReference>
<keyword evidence="2" id="KW-1185">Reference proteome</keyword>
<protein>
    <submittedName>
        <fullName evidence="1">Uncharacterized protein</fullName>
    </submittedName>
</protein>
<dbReference type="InterPro" id="IPR058074">
    <property type="entry name" value="Bacteriocin-like"/>
</dbReference>